<reference evidence="1 2" key="1">
    <citation type="journal article" date="2016" name="Nat. Commun.">
        <title>Thousands of microbial genomes shed light on interconnected biogeochemical processes in an aquifer system.</title>
        <authorList>
            <person name="Anantharaman K."/>
            <person name="Brown C.T."/>
            <person name="Hug L.A."/>
            <person name="Sharon I."/>
            <person name="Castelle C.J."/>
            <person name="Probst A.J."/>
            <person name="Thomas B.C."/>
            <person name="Singh A."/>
            <person name="Wilkins M.J."/>
            <person name="Karaoz U."/>
            <person name="Brodie E.L."/>
            <person name="Williams K.H."/>
            <person name="Hubbard S.S."/>
            <person name="Banfield J.F."/>
        </authorList>
    </citation>
    <scope>NUCLEOTIDE SEQUENCE [LARGE SCALE GENOMIC DNA]</scope>
</reference>
<name>A0A1F6PCR7_9BACT</name>
<accession>A0A1F6PCR7</accession>
<comment type="caution">
    <text evidence="1">The sequence shown here is derived from an EMBL/GenBank/DDBJ whole genome shotgun (WGS) entry which is preliminary data.</text>
</comment>
<protein>
    <submittedName>
        <fullName evidence="1">Uncharacterized protein</fullName>
    </submittedName>
</protein>
<sequence>MGNRPGGREYLAALLRRDNFYYVGFFDDYGRRLREISLNSIGDKTAVPQKIVWRDEYLTAGYTNSKTKTSYLVDYDLNGASLRQIELKNLIDWESEPVSGYLAVVIPNKKDFKWQLYDNNNQIVSSGLWQGYSSMADLRVGYFWGESSLQVGAMLKNSKGTLWQMNDTKSNKVISEQFSTKFSDYAAIPGLYWGRPAFVIYAAGDNNFSIHDGRAQLLRMGEF</sequence>
<dbReference type="EMBL" id="MFRE01000015">
    <property type="protein sequence ID" value="OGH93949.1"/>
    <property type="molecule type" value="Genomic_DNA"/>
</dbReference>
<proteinExistence type="predicted"/>
<evidence type="ECO:0000313" key="1">
    <source>
        <dbReference type="EMBL" id="OGH93949.1"/>
    </source>
</evidence>
<organism evidence="1 2">
    <name type="scientific">Candidatus Magasanikbacteria bacterium RIFOXYD2_FULL_41_14</name>
    <dbReference type="NCBI Taxonomy" id="1798709"/>
    <lineage>
        <taxon>Bacteria</taxon>
        <taxon>Candidatus Magasanikiibacteriota</taxon>
    </lineage>
</organism>
<dbReference type="Proteomes" id="UP000178254">
    <property type="component" value="Unassembled WGS sequence"/>
</dbReference>
<evidence type="ECO:0000313" key="2">
    <source>
        <dbReference type="Proteomes" id="UP000178254"/>
    </source>
</evidence>
<dbReference type="STRING" id="1798709.A2538_03740"/>
<gene>
    <name evidence="1" type="ORF">A2538_03740</name>
</gene>
<dbReference type="AlphaFoldDB" id="A0A1F6PCR7"/>